<dbReference type="Gene3D" id="3.30.420.10">
    <property type="entry name" value="Ribonuclease H-like superfamily/Ribonuclease H"/>
    <property type="match status" value="1"/>
</dbReference>
<keyword evidence="2" id="KW-1185">Reference proteome</keyword>
<organism evidence="1 2">
    <name type="scientific">Cordylochernes scorpioides</name>
    <dbReference type="NCBI Taxonomy" id="51811"/>
    <lineage>
        <taxon>Eukaryota</taxon>
        <taxon>Metazoa</taxon>
        <taxon>Ecdysozoa</taxon>
        <taxon>Arthropoda</taxon>
        <taxon>Chelicerata</taxon>
        <taxon>Arachnida</taxon>
        <taxon>Pseudoscorpiones</taxon>
        <taxon>Cheliferoidea</taxon>
        <taxon>Chernetidae</taxon>
        <taxon>Cordylochernes</taxon>
    </lineage>
</organism>
<evidence type="ECO:0008006" key="3">
    <source>
        <dbReference type="Google" id="ProtNLM"/>
    </source>
</evidence>
<accession>A0ABY6LLP8</accession>
<reference evidence="1 2" key="1">
    <citation type="submission" date="2022-01" db="EMBL/GenBank/DDBJ databases">
        <title>A chromosomal length assembly of Cordylochernes scorpioides.</title>
        <authorList>
            <person name="Zeh D."/>
            <person name="Zeh J."/>
        </authorList>
    </citation>
    <scope>NUCLEOTIDE SEQUENCE [LARGE SCALE GENOMIC DNA]</scope>
    <source>
        <strain evidence="1">IN4F17</strain>
        <tissue evidence="1">Whole Body</tissue>
    </source>
</reference>
<protein>
    <recommendedName>
        <fullName evidence="3">Transposase</fullName>
    </recommendedName>
</protein>
<evidence type="ECO:0000313" key="1">
    <source>
        <dbReference type="EMBL" id="UYV81107.1"/>
    </source>
</evidence>
<dbReference type="InterPro" id="IPR036397">
    <property type="entry name" value="RNaseH_sf"/>
</dbReference>
<dbReference type="Proteomes" id="UP001235939">
    <property type="component" value="Chromosome 20"/>
</dbReference>
<dbReference type="EMBL" id="CP092882">
    <property type="protein sequence ID" value="UYV81107.1"/>
    <property type="molecule type" value="Genomic_DNA"/>
</dbReference>
<name>A0ABY6LLP8_9ARAC</name>
<sequence>MPTPHTRAPTSPTTVVLGAIKLELHLLERIVFSDESHFVLCPDDRHKRVWRRPGQRVDPVLTFEHYTDPQQGVMVWAQRYVDDILRPVLLPFLSHHPGLTFQQDNTRPHTVRVIMDCLQSCRALPWPARSPDLSPIEHIWDVMGRRLQPSRNVDYLARKLETIWQEIPQHTIRNLYQSMTRRVAACIQASKVSRQCEEIKVSYCQLCQIAVGMSRLQVVLVLSLGLLARGDKKMGMAALSRIEYYTQAVCGNKCDTPIFQNMYEGLRSDAATVVKSCLDHEMAWEEFFQYICGENFWTFYKCIEKAVVEFMIASAFVIKTGSTTQWQADLAPKEMAASDMRNRRHVQPLLTWSTNATHPAVVVEAEWKAGDIHTKNEDTVALRKFRKQIKVEPGAKRWRHRSFLLVYMIVEIDIRYDRRELTLRVN</sequence>
<gene>
    <name evidence="1" type="ORF">LAZ67_20000038</name>
</gene>
<proteinExistence type="predicted"/>
<evidence type="ECO:0000313" key="2">
    <source>
        <dbReference type="Proteomes" id="UP001235939"/>
    </source>
</evidence>